<feature type="region of interest" description="Disordered" evidence="1">
    <location>
        <begin position="160"/>
        <end position="179"/>
    </location>
</feature>
<reference evidence="3" key="1">
    <citation type="submission" date="2023-03" db="EMBL/GenBank/DDBJ databases">
        <title>Massive genome expansion in bonnet fungi (Mycena s.s.) driven by repeated elements and novel gene families across ecological guilds.</title>
        <authorList>
            <consortium name="Lawrence Berkeley National Laboratory"/>
            <person name="Harder C.B."/>
            <person name="Miyauchi S."/>
            <person name="Viragh M."/>
            <person name="Kuo A."/>
            <person name="Thoen E."/>
            <person name="Andreopoulos B."/>
            <person name="Lu D."/>
            <person name="Skrede I."/>
            <person name="Drula E."/>
            <person name="Henrissat B."/>
            <person name="Morin E."/>
            <person name="Kohler A."/>
            <person name="Barry K."/>
            <person name="LaButti K."/>
            <person name="Morin E."/>
            <person name="Salamov A."/>
            <person name="Lipzen A."/>
            <person name="Mereny Z."/>
            <person name="Hegedus B."/>
            <person name="Baldrian P."/>
            <person name="Stursova M."/>
            <person name="Weitz H."/>
            <person name="Taylor A."/>
            <person name="Grigoriev I.V."/>
            <person name="Nagy L.G."/>
            <person name="Martin F."/>
            <person name="Kauserud H."/>
        </authorList>
    </citation>
    <scope>NUCLEOTIDE SEQUENCE</scope>
    <source>
        <strain evidence="3">CBHHK200</strain>
    </source>
</reference>
<accession>A0AAD6T0Y1</accession>
<feature type="chain" id="PRO_5042020894" evidence="2">
    <location>
        <begin position="24"/>
        <end position="517"/>
    </location>
</feature>
<feature type="compositionally biased region" description="Low complexity" evidence="1">
    <location>
        <begin position="137"/>
        <end position="148"/>
    </location>
</feature>
<evidence type="ECO:0000256" key="2">
    <source>
        <dbReference type="SAM" id="SignalP"/>
    </source>
</evidence>
<feature type="region of interest" description="Disordered" evidence="1">
    <location>
        <begin position="234"/>
        <end position="259"/>
    </location>
</feature>
<gene>
    <name evidence="3" type="ORF">C8F04DRAFT_1180222</name>
</gene>
<dbReference type="Proteomes" id="UP001218188">
    <property type="component" value="Unassembled WGS sequence"/>
</dbReference>
<comment type="caution">
    <text evidence="3">The sequence shown here is derived from an EMBL/GenBank/DDBJ whole genome shotgun (WGS) entry which is preliminary data.</text>
</comment>
<dbReference type="AlphaFoldDB" id="A0AAD6T0Y1"/>
<protein>
    <submittedName>
        <fullName evidence="3">Uncharacterized protein</fullName>
    </submittedName>
</protein>
<keyword evidence="4" id="KW-1185">Reference proteome</keyword>
<proteinExistence type="predicted"/>
<organism evidence="3 4">
    <name type="scientific">Mycena alexandri</name>
    <dbReference type="NCBI Taxonomy" id="1745969"/>
    <lineage>
        <taxon>Eukaryota</taxon>
        <taxon>Fungi</taxon>
        <taxon>Dikarya</taxon>
        <taxon>Basidiomycota</taxon>
        <taxon>Agaricomycotina</taxon>
        <taxon>Agaricomycetes</taxon>
        <taxon>Agaricomycetidae</taxon>
        <taxon>Agaricales</taxon>
        <taxon>Marasmiineae</taxon>
        <taxon>Mycenaceae</taxon>
        <taxon>Mycena</taxon>
    </lineage>
</organism>
<evidence type="ECO:0000256" key="1">
    <source>
        <dbReference type="SAM" id="MobiDB-lite"/>
    </source>
</evidence>
<keyword evidence="2" id="KW-0732">Signal</keyword>
<dbReference type="EMBL" id="JARJCM010000035">
    <property type="protein sequence ID" value="KAJ7037756.1"/>
    <property type="molecule type" value="Genomic_DNA"/>
</dbReference>
<sequence length="517" mass="55680">MSRLILTLLWSVFGTQLLGPVAGPKGKPHLTEFPLVPDAPSAPWNDVRRQMAIMESIFQLSTTNGGDLFNPVTGECLFYFLHLPLPNKGAKCKANEQPAAAGSSQKKQCRVTAQLLGQLEPLKEFVDPTAPATLNASTSNTPSTSSMSVNPINNLVPMLTTTGSIHPTTTAAPANGSPSTFAAGSHSSCSHSSINAGASMPINGLSTSTKAAVELRRLACVQCATVVVAASAATKGKHELPDPTPAPNPKCGHSVSAAESDNGGPTYVETCLKQTAEGLIQASVNVHPAQIVIDQLLDLHTLQIAVNTNKTAIDVALKSYLPKQLEKLSRSHREFAHDPLGNGALHALKDTLVSVKAITVQLHINDVFTALQQQRVMMAQMCGHQWIEKHLNPVLKCLLKECAAARMWIVEPHEHWVTHLMCFIQLHQSSPKRIIASDYITGFPNQQLLWPKFTPTTKTLVVCLADTTRATIMQLLPFHKTDQSSKIATCFLTYLVDTLGSGVLLLLSTWAVFLDPS</sequence>
<name>A0AAD6T0Y1_9AGAR</name>
<feature type="signal peptide" evidence="2">
    <location>
        <begin position="1"/>
        <end position="23"/>
    </location>
</feature>
<evidence type="ECO:0000313" key="4">
    <source>
        <dbReference type="Proteomes" id="UP001218188"/>
    </source>
</evidence>
<evidence type="ECO:0000313" key="3">
    <source>
        <dbReference type="EMBL" id="KAJ7037756.1"/>
    </source>
</evidence>
<feature type="region of interest" description="Disordered" evidence="1">
    <location>
        <begin position="131"/>
        <end position="152"/>
    </location>
</feature>